<dbReference type="PROSITE" id="PS50110">
    <property type="entry name" value="RESPONSE_REGULATORY"/>
    <property type="match status" value="1"/>
</dbReference>
<dbReference type="EMBL" id="JACIEW010000002">
    <property type="protein sequence ID" value="MBB4051648.1"/>
    <property type="molecule type" value="Genomic_DNA"/>
</dbReference>
<feature type="modified residue" description="4-aspartylphosphate" evidence="1">
    <location>
        <position position="58"/>
    </location>
</feature>
<reference evidence="3 4" key="1">
    <citation type="submission" date="2020-08" db="EMBL/GenBank/DDBJ databases">
        <title>Genomic Encyclopedia of Type Strains, Phase IV (KMG-IV): sequencing the most valuable type-strain genomes for metagenomic binning, comparative biology and taxonomic classification.</title>
        <authorList>
            <person name="Goeker M."/>
        </authorList>
    </citation>
    <scope>NUCLEOTIDE SEQUENCE [LARGE SCALE GENOMIC DNA]</scope>
    <source>
        <strain evidence="3 4">DSM 23447</strain>
    </source>
</reference>
<keyword evidence="1" id="KW-0597">Phosphoprotein</keyword>
<proteinExistence type="predicted"/>
<gene>
    <name evidence="3" type="ORF">GGR20_001284</name>
</gene>
<comment type="caution">
    <text evidence="3">The sequence shown here is derived from an EMBL/GenBank/DDBJ whole genome shotgun (WGS) entry which is preliminary data.</text>
</comment>
<dbReference type="SMART" id="SM00448">
    <property type="entry name" value="REC"/>
    <property type="match status" value="1"/>
</dbReference>
<evidence type="ECO:0000313" key="4">
    <source>
        <dbReference type="Proteomes" id="UP000547011"/>
    </source>
</evidence>
<evidence type="ECO:0000259" key="2">
    <source>
        <dbReference type="PROSITE" id="PS50110"/>
    </source>
</evidence>
<dbReference type="RefSeq" id="WP_246349458.1">
    <property type="nucleotide sequence ID" value="NZ_JACIEW010000002.1"/>
</dbReference>
<dbReference type="InterPro" id="IPR001789">
    <property type="entry name" value="Sig_transdc_resp-reg_receiver"/>
</dbReference>
<sequence length="122" mass="13269">MTSAGRRVFVVEDEALVLINLEDILEQLGWNVAAQAMRLSEAEQLATSVEAIDVAILDVNLGGARVFPVAQILRERGVPILFATGYGRDGLPPEWDDHAVIVKPYSQTEVEQALDRLLGASV</sequence>
<name>A0A7W6IL70_9HYPH</name>
<keyword evidence="4" id="KW-1185">Reference proteome</keyword>
<feature type="domain" description="Response regulatory" evidence="2">
    <location>
        <begin position="7"/>
        <end position="118"/>
    </location>
</feature>
<dbReference type="Pfam" id="PF00072">
    <property type="entry name" value="Response_reg"/>
    <property type="match status" value="1"/>
</dbReference>
<dbReference type="AlphaFoldDB" id="A0A7W6IL70"/>
<dbReference type="InterPro" id="IPR011006">
    <property type="entry name" value="CheY-like_superfamily"/>
</dbReference>
<evidence type="ECO:0000313" key="3">
    <source>
        <dbReference type="EMBL" id="MBB4051648.1"/>
    </source>
</evidence>
<dbReference type="GO" id="GO:0000160">
    <property type="term" value="P:phosphorelay signal transduction system"/>
    <property type="evidence" value="ECO:0007669"/>
    <property type="project" value="InterPro"/>
</dbReference>
<dbReference type="SUPFAM" id="SSF52172">
    <property type="entry name" value="CheY-like"/>
    <property type="match status" value="1"/>
</dbReference>
<organism evidence="3 4">
    <name type="scientific">Devosia subaequoris</name>
    <dbReference type="NCBI Taxonomy" id="395930"/>
    <lineage>
        <taxon>Bacteria</taxon>
        <taxon>Pseudomonadati</taxon>
        <taxon>Pseudomonadota</taxon>
        <taxon>Alphaproteobacteria</taxon>
        <taxon>Hyphomicrobiales</taxon>
        <taxon>Devosiaceae</taxon>
        <taxon>Devosia</taxon>
    </lineage>
</organism>
<protein>
    <submittedName>
        <fullName evidence="3">CheY-like chemotaxis protein</fullName>
    </submittedName>
</protein>
<accession>A0A7W6IL70</accession>
<evidence type="ECO:0000256" key="1">
    <source>
        <dbReference type="PROSITE-ProRule" id="PRU00169"/>
    </source>
</evidence>
<dbReference type="Gene3D" id="3.40.50.2300">
    <property type="match status" value="1"/>
</dbReference>
<dbReference type="Proteomes" id="UP000547011">
    <property type="component" value="Unassembled WGS sequence"/>
</dbReference>